<name>A0A0U3L604_9BURK</name>
<dbReference type="STRING" id="76731.RD2015_2214"/>
<evidence type="ECO:0000313" key="1">
    <source>
        <dbReference type="EMBL" id="ALV06686.1"/>
    </source>
</evidence>
<keyword evidence="2" id="KW-1185">Reference proteome</keyword>
<protein>
    <submittedName>
        <fullName evidence="1">Uncharacterized protein</fullName>
    </submittedName>
</protein>
<dbReference type="Proteomes" id="UP000060699">
    <property type="component" value="Chromosome"/>
</dbReference>
<reference evidence="1 2" key="1">
    <citation type="submission" date="2015-12" db="EMBL/GenBank/DDBJ databases">
        <title>Complete genome of Roseateles depolymerans KCTC 42856.</title>
        <authorList>
            <person name="Kim K.M."/>
        </authorList>
    </citation>
    <scope>NUCLEOTIDE SEQUENCE [LARGE SCALE GENOMIC DNA]</scope>
    <source>
        <strain evidence="1 2">KCTC 42856</strain>
    </source>
</reference>
<dbReference type="RefSeq" id="WP_058934925.1">
    <property type="nucleotide sequence ID" value="NZ_CP013729.1"/>
</dbReference>
<gene>
    <name evidence="1" type="ORF">RD2015_2214</name>
</gene>
<dbReference type="EMBL" id="CP013729">
    <property type="protein sequence ID" value="ALV06686.1"/>
    <property type="molecule type" value="Genomic_DNA"/>
</dbReference>
<accession>A0A0U3L604</accession>
<organism evidence="1 2">
    <name type="scientific">Roseateles depolymerans</name>
    <dbReference type="NCBI Taxonomy" id="76731"/>
    <lineage>
        <taxon>Bacteria</taxon>
        <taxon>Pseudomonadati</taxon>
        <taxon>Pseudomonadota</taxon>
        <taxon>Betaproteobacteria</taxon>
        <taxon>Burkholderiales</taxon>
        <taxon>Sphaerotilaceae</taxon>
        <taxon>Roseateles</taxon>
    </lineage>
</organism>
<sequence>MSHDNDQRGQAASMVTPVSPGLHIRFLCPVCGKPSSQTGSKLRHIQGLRQRVCATCHEELSK</sequence>
<evidence type="ECO:0000313" key="2">
    <source>
        <dbReference type="Proteomes" id="UP000060699"/>
    </source>
</evidence>
<dbReference type="KEGG" id="rdp:RD2015_2214"/>
<dbReference type="AlphaFoldDB" id="A0A0U3L604"/>
<proteinExistence type="predicted"/>